<feature type="domain" description="AB hydrolase-1" evidence="1">
    <location>
        <begin position="56"/>
        <end position="285"/>
    </location>
</feature>
<dbReference type="SUPFAM" id="SSF53474">
    <property type="entry name" value="alpha/beta-Hydrolases"/>
    <property type="match status" value="1"/>
</dbReference>
<dbReference type="InterPro" id="IPR050266">
    <property type="entry name" value="AB_hydrolase_sf"/>
</dbReference>
<evidence type="ECO:0000259" key="1">
    <source>
        <dbReference type="Pfam" id="PF12697"/>
    </source>
</evidence>
<protein>
    <recommendedName>
        <fullName evidence="1">AB hydrolase-1 domain-containing protein</fullName>
    </recommendedName>
</protein>
<comment type="caution">
    <text evidence="2">The sequence shown here is derived from an EMBL/GenBank/DDBJ whole genome shotgun (WGS) entry which is preliminary data.</text>
</comment>
<sequence length="300" mass="34329">MNTHPFRSEQVKSEYLQHYQSVLDLWPTPYEEKDINTSYGTTHVRINGPIDAPPLFLFHGAGTCSLQWLLNIEELSKHFRTYAMDGVINLGCVGRSVPSQPILDESNAVQWVDELLDGLNVHTAINLVGSSYGGWLASHYTLKRQDNIRKLLLIAPAGTLSPFNGSYSFKSLLIHFFPFHRVYQWYFKWVFKNLYKNDIDFFDKVIKDFILSSKSFIPINPSQLPKIKPLTDNELISLTKSVKIIMGDSDVVYSPMDTSKRVRTLNSAIEIEELENTGHDLLLTHTDYINASMVSYFQND</sequence>
<dbReference type="PANTHER" id="PTHR43798">
    <property type="entry name" value="MONOACYLGLYCEROL LIPASE"/>
    <property type="match status" value="1"/>
</dbReference>
<evidence type="ECO:0000313" key="3">
    <source>
        <dbReference type="Proteomes" id="UP001156690"/>
    </source>
</evidence>
<accession>A0AAV5NW51</accession>
<keyword evidence="3" id="KW-1185">Reference proteome</keyword>
<name>A0AAV5NW51_9VIBR</name>
<dbReference type="Pfam" id="PF12697">
    <property type="entry name" value="Abhydrolase_6"/>
    <property type="match status" value="1"/>
</dbReference>
<dbReference type="EMBL" id="BSNX01000063">
    <property type="protein sequence ID" value="GLQ74827.1"/>
    <property type="molecule type" value="Genomic_DNA"/>
</dbReference>
<dbReference type="AlphaFoldDB" id="A0AAV5NW51"/>
<dbReference type="RefSeq" id="WP_224055401.1">
    <property type="nucleotide sequence ID" value="NZ_AP025144.1"/>
</dbReference>
<proteinExistence type="predicted"/>
<dbReference type="PANTHER" id="PTHR43798:SF33">
    <property type="entry name" value="HYDROLASE, PUTATIVE (AFU_ORTHOLOGUE AFUA_2G14860)-RELATED"/>
    <property type="match status" value="1"/>
</dbReference>
<dbReference type="GO" id="GO:0016020">
    <property type="term" value="C:membrane"/>
    <property type="evidence" value="ECO:0007669"/>
    <property type="project" value="TreeGrafter"/>
</dbReference>
<reference evidence="3" key="1">
    <citation type="journal article" date="2019" name="Int. J. Syst. Evol. Microbiol.">
        <title>The Global Catalogue of Microorganisms (GCM) 10K type strain sequencing project: providing services to taxonomists for standard genome sequencing and annotation.</title>
        <authorList>
            <consortium name="The Broad Institute Genomics Platform"/>
            <consortium name="The Broad Institute Genome Sequencing Center for Infectious Disease"/>
            <person name="Wu L."/>
            <person name="Ma J."/>
        </authorList>
    </citation>
    <scope>NUCLEOTIDE SEQUENCE [LARGE SCALE GENOMIC DNA]</scope>
    <source>
        <strain evidence="3">NBRC 15640</strain>
    </source>
</reference>
<dbReference type="InterPro" id="IPR000073">
    <property type="entry name" value="AB_hydrolase_1"/>
</dbReference>
<dbReference type="Gene3D" id="3.40.50.1820">
    <property type="entry name" value="alpha/beta hydrolase"/>
    <property type="match status" value="1"/>
</dbReference>
<dbReference type="InterPro" id="IPR029058">
    <property type="entry name" value="AB_hydrolase_fold"/>
</dbReference>
<dbReference type="Proteomes" id="UP001156690">
    <property type="component" value="Unassembled WGS sequence"/>
</dbReference>
<organism evidence="2 3">
    <name type="scientific">Vibrio penaeicida</name>
    <dbReference type="NCBI Taxonomy" id="104609"/>
    <lineage>
        <taxon>Bacteria</taxon>
        <taxon>Pseudomonadati</taxon>
        <taxon>Pseudomonadota</taxon>
        <taxon>Gammaproteobacteria</taxon>
        <taxon>Vibrionales</taxon>
        <taxon>Vibrionaceae</taxon>
        <taxon>Vibrio</taxon>
    </lineage>
</organism>
<evidence type="ECO:0000313" key="2">
    <source>
        <dbReference type="EMBL" id="GLQ74827.1"/>
    </source>
</evidence>
<gene>
    <name evidence="2" type="ORF">GCM10007932_41890</name>
</gene>